<evidence type="ECO:0008006" key="6">
    <source>
        <dbReference type="Google" id="ProtNLM"/>
    </source>
</evidence>
<keyword evidence="5" id="KW-1185">Reference proteome</keyword>
<dbReference type="SUPFAM" id="SSF89733">
    <property type="entry name" value="L-sulfolactate dehydrogenase-like"/>
    <property type="match status" value="1"/>
</dbReference>
<sequence length="417" mass="42898">MPPNAQFGPKSWAERSDIPAAGPGADGRAGGRPGAALDKSDISAGTHAGDGVRRSGMEQFDGVRLARPVLEDFAAALLRGAGMSDDAAAATSRAMTDASARGVDTHGVRLVPFYLDQLQNGRVNPAPAVTATRTAPSCVVVDADGGLGHLASYRAIDEAAKLAEETGLAAAVVTRSSHHGATGVYTLVAAQRGFIAFGCTHADALVVPHGGVKPFFGTNPISFAAPARDEEPMLLDMATSAIPLNRVHLRRDTGTPLPPEVAVGDDGIATTDPHVATGLIPVGGLGYGYKGAGLAMMVEILCASLTGMPHGFRMTKFTGPGEPVHIGHFFLLLKPRAFAAGGYEDSLAAILADLRSQPAQPGQEVMAPGDPEKREAAERAARGVPLDRRTWERLAAFAGTVGVTVPEASVDAGQADA</sequence>
<comment type="similarity">
    <text evidence="1">Belongs to the LDH2/MDH2 oxidoreductase family.</text>
</comment>
<evidence type="ECO:0000256" key="3">
    <source>
        <dbReference type="SAM" id="MobiDB-lite"/>
    </source>
</evidence>
<evidence type="ECO:0000256" key="2">
    <source>
        <dbReference type="ARBA" id="ARBA00023002"/>
    </source>
</evidence>
<proteinExistence type="inferred from homology"/>
<evidence type="ECO:0000256" key="1">
    <source>
        <dbReference type="ARBA" id="ARBA00006056"/>
    </source>
</evidence>
<comment type="caution">
    <text evidence="4">The sequence shown here is derived from an EMBL/GenBank/DDBJ whole genome shotgun (WGS) entry which is preliminary data.</text>
</comment>
<dbReference type="Proteomes" id="UP000196655">
    <property type="component" value="Unassembled WGS sequence"/>
</dbReference>
<feature type="region of interest" description="Disordered" evidence="3">
    <location>
        <begin position="359"/>
        <end position="383"/>
    </location>
</feature>
<dbReference type="PANTHER" id="PTHR11091">
    <property type="entry name" value="OXIDOREDUCTASE-RELATED"/>
    <property type="match status" value="1"/>
</dbReference>
<dbReference type="InterPro" id="IPR043143">
    <property type="entry name" value="Mal/L-sulf/L-lact_DH-like_NADP"/>
</dbReference>
<feature type="region of interest" description="Disordered" evidence="3">
    <location>
        <begin position="1"/>
        <end position="54"/>
    </location>
</feature>
<dbReference type="STRING" id="1122125.GCA_000423185_04582"/>
<evidence type="ECO:0000313" key="4">
    <source>
        <dbReference type="EMBL" id="OWJ64415.1"/>
    </source>
</evidence>
<dbReference type="Gene3D" id="3.30.1370.60">
    <property type="entry name" value="Hypothetical oxidoreductase yiak, domain 2"/>
    <property type="match status" value="1"/>
</dbReference>
<dbReference type="OrthoDB" id="9811519at2"/>
<dbReference type="InterPro" id="IPR036111">
    <property type="entry name" value="Mal/L-sulfo/L-lacto_DH-like_sf"/>
</dbReference>
<dbReference type="Gene3D" id="1.10.1530.10">
    <property type="match status" value="1"/>
</dbReference>
<feature type="compositionally biased region" description="Gly residues" evidence="3">
    <location>
        <begin position="24"/>
        <end position="33"/>
    </location>
</feature>
<dbReference type="PANTHER" id="PTHR11091:SF0">
    <property type="entry name" value="MALATE DEHYDROGENASE"/>
    <property type="match status" value="1"/>
</dbReference>
<accession>A0A211ZGM8</accession>
<evidence type="ECO:0000313" key="5">
    <source>
        <dbReference type="Proteomes" id="UP000196655"/>
    </source>
</evidence>
<organism evidence="4 5">
    <name type="scientific">Inquilinus limosus</name>
    <dbReference type="NCBI Taxonomy" id="171674"/>
    <lineage>
        <taxon>Bacteria</taxon>
        <taxon>Pseudomonadati</taxon>
        <taxon>Pseudomonadota</taxon>
        <taxon>Alphaproteobacteria</taxon>
        <taxon>Rhodospirillales</taxon>
        <taxon>Rhodospirillaceae</taxon>
        <taxon>Inquilinus</taxon>
    </lineage>
</organism>
<gene>
    <name evidence="4" type="ORF">BWR60_24740</name>
</gene>
<dbReference type="InterPro" id="IPR003767">
    <property type="entry name" value="Malate/L-lactate_DH-like"/>
</dbReference>
<protein>
    <recommendedName>
        <fullName evidence="6">Lactate dehydrogenase</fullName>
    </recommendedName>
</protein>
<dbReference type="GO" id="GO:0016491">
    <property type="term" value="F:oxidoreductase activity"/>
    <property type="evidence" value="ECO:0007669"/>
    <property type="project" value="UniProtKB-KW"/>
</dbReference>
<keyword evidence="2" id="KW-0560">Oxidoreductase</keyword>
<dbReference type="EMBL" id="NHON01000058">
    <property type="protein sequence ID" value="OWJ64415.1"/>
    <property type="molecule type" value="Genomic_DNA"/>
</dbReference>
<dbReference type="AlphaFoldDB" id="A0A211ZGM8"/>
<name>A0A211ZGM8_9PROT</name>
<dbReference type="InterPro" id="IPR043144">
    <property type="entry name" value="Mal/L-sulf/L-lact_DH-like_ah"/>
</dbReference>
<feature type="compositionally biased region" description="Basic and acidic residues" evidence="3">
    <location>
        <begin position="370"/>
        <end position="383"/>
    </location>
</feature>
<reference evidence="5" key="1">
    <citation type="submission" date="2017-05" db="EMBL/GenBank/DDBJ databases">
        <authorList>
            <person name="Macchi M."/>
            <person name="Festa S."/>
            <person name="Coppotelli B.M."/>
            <person name="Morelli I.S."/>
        </authorList>
    </citation>
    <scope>NUCLEOTIDE SEQUENCE [LARGE SCALE GENOMIC DNA]</scope>
    <source>
        <strain evidence="5">I</strain>
    </source>
</reference>
<dbReference type="Pfam" id="PF02615">
    <property type="entry name" value="Ldh_2"/>
    <property type="match status" value="1"/>
</dbReference>